<dbReference type="SUPFAM" id="SSF51161">
    <property type="entry name" value="Trimeric LpxA-like enzymes"/>
    <property type="match status" value="1"/>
</dbReference>
<evidence type="ECO:0000256" key="2">
    <source>
        <dbReference type="ARBA" id="ARBA00022679"/>
    </source>
</evidence>
<keyword evidence="2" id="KW-0808">Transferase</keyword>
<evidence type="ECO:0000313" key="6">
    <source>
        <dbReference type="Proteomes" id="UP001597086"/>
    </source>
</evidence>
<keyword evidence="6" id="KW-1185">Reference proteome</keyword>
<dbReference type="EMBL" id="JBHTKM010000001">
    <property type="protein sequence ID" value="MFD1014609.1"/>
    <property type="molecule type" value="Genomic_DNA"/>
</dbReference>
<dbReference type="InterPro" id="IPR011004">
    <property type="entry name" value="Trimer_LpxA-like_sf"/>
</dbReference>
<keyword evidence="3" id="KW-0677">Repeat</keyword>
<evidence type="ECO:0000256" key="3">
    <source>
        <dbReference type="ARBA" id="ARBA00022737"/>
    </source>
</evidence>
<keyword evidence="4" id="KW-0012">Acyltransferase</keyword>
<evidence type="ECO:0000313" key="5">
    <source>
        <dbReference type="EMBL" id="MFD1014609.1"/>
    </source>
</evidence>
<dbReference type="InterPro" id="IPR045304">
    <property type="entry name" value="LbH_SAT"/>
</dbReference>
<dbReference type="InterPro" id="IPR018357">
    <property type="entry name" value="Hexapep_transf_CS"/>
</dbReference>
<protein>
    <submittedName>
        <fullName evidence="5">Serine acetyltransferase</fullName>
    </submittedName>
</protein>
<dbReference type="Pfam" id="PF00132">
    <property type="entry name" value="Hexapep"/>
    <property type="match status" value="1"/>
</dbReference>
<dbReference type="CDD" id="cd03354">
    <property type="entry name" value="LbH_SAT"/>
    <property type="match status" value="1"/>
</dbReference>
<dbReference type="PROSITE" id="PS00101">
    <property type="entry name" value="HEXAPEP_TRANSFERASES"/>
    <property type="match status" value="1"/>
</dbReference>
<sequence>MKPTHFIKKIKKKILIPSLYRRYVLGNGVIQEDIIQTLKVRGSKVQNASIEQQFKHLMTYYPDYAFVFFWRINKLNSQWRKVFVSDIPCKLFRNTKIAGGMLCYHPFASVINAESIGKDFQFRNGLTIGNKGNDNQLRPIIGDNVTVGANVVIIGSIKIGNNVVIGAGSVVVKDVPSNCVIAGNPAKIIKEIDEL</sequence>
<accession>A0ABW3KLG3</accession>
<dbReference type="RefSeq" id="WP_386113344.1">
    <property type="nucleotide sequence ID" value="NZ_JBHTKM010000001.1"/>
</dbReference>
<comment type="caution">
    <text evidence="5">The sequence shown here is derived from an EMBL/GenBank/DDBJ whole genome shotgun (WGS) entry which is preliminary data.</text>
</comment>
<organism evidence="5 6">
    <name type="scientific">Winogradskyella rapida</name>
    <dbReference type="NCBI Taxonomy" id="549701"/>
    <lineage>
        <taxon>Bacteria</taxon>
        <taxon>Pseudomonadati</taxon>
        <taxon>Bacteroidota</taxon>
        <taxon>Flavobacteriia</taxon>
        <taxon>Flavobacteriales</taxon>
        <taxon>Flavobacteriaceae</taxon>
        <taxon>Winogradskyella</taxon>
    </lineage>
</organism>
<reference evidence="6" key="1">
    <citation type="journal article" date="2019" name="Int. J. Syst. Evol. Microbiol.">
        <title>The Global Catalogue of Microorganisms (GCM) 10K type strain sequencing project: providing services to taxonomists for standard genome sequencing and annotation.</title>
        <authorList>
            <consortium name="The Broad Institute Genomics Platform"/>
            <consortium name="The Broad Institute Genome Sequencing Center for Infectious Disease"/>
            <person name="Wu L."/>
            <person name="Ma J."/>
        </authorList>
    </citation>
    <scope>NUCLEOTIDE SEQUENCE [LARGE SCALE GENOMIC DNA]</scope>
    <source>
        <strain evidence="6">CCUG 56098</strain>
    </source>
</reference>
<comment type="similarity">
    <text evidence="1">Belongs to the transferase hexapeptide repeat family.</text>
</comment>
<evidence type="ECO:0000256" key="4">
    <source>
        <dbReference type="ARBA" id="ARBA00023315"/>
    </source>
</evidence>
<proteinExistence type="inferred from homology"/>
<evidence type="ECO:0000256" key="1">
    <source>
        <dbReference type="ARBA" id="ARBA00007274"/>
    </source>
</evidence>
<dbReference type="PANTHER" id="PTHR42811">
    <property type="entry name" value="SERINE ACETYLTRANSFERASE"/>
    <property type="match status" value="1"/>
</dbReference>
<dbReference type="Proteomes" id="UP001597086">
    <property type="component" value="Unassembled WGS sequence"/>
</dbReference>
<dbReference type="Gene3D" id="2.160.10.10">
    <property type="entry name" value="Hexapeptide repeat proteins"/>
    <property type="match status" value="1"/>
</dbReference>
<dbReference type="InterPro" id="IPR001451">
    <property type="entry name" value="Hexapep"/>
</dbReference>
<name>A0ABW3KLG3_9FLAO</name>
<gene>
    <name evidence="5" type="ORF">ACFQ13_01635</name>
</gene>